<evidence type="ECO:0000313" key="2">
    <source>
        <dbReference type="Proteomes" id="UP000199136"/>
    </source>
</evidence>
<organism evidence="1 2">
    <name type="scientific">Desemzia incerta</name>
    <dbReference type="NCBI Taxonomy" id="82801"/>
    <lineage>
        <taxon>Bacteria</taxon>
        <taxon>Bacillati</taxon>
        <taxon>Bacillota</taxon>
        <taxon>Bacilli</taxon>
        <taxon>Lactobacillales</taxon>
        <taxon>Carnobacteriaceae</taxon>
        <taxon>Desemzia</taxon>
    </lineage>
</organism>
<dbReference type="OrthoDB" id="2339631at2"/>
<sequence length="72" mass="8519">MDDHRVEIDIAYNDYFMEVYTIDCRELQDLIPILKDDERDNFTIGDKVLFKKDLNSVSIVNHGLGFIYMNVM</sequence>
<keyword evidence="2" id="KW-1185">Reference proteome</keyword>
<proteinExistence type="predicted"/>
<gene>
    <name evidence="1" type="ORF">SAMN04488506_1481</name>
</gene>
<reference evidence="1 2" key="1">
    <citation type="submission" date="2016-10" db="EMBL/GenBank/DDBJ databases">
        <authorList>
            <person name="de Groot N.N."/>
        </authorList>
    </citation>
    <scope>NUCLEOTIDE SEQUENCE [LARGE SCALE GENOMIC DNA]</scope>
    <source>
        <strain evidence="1 2">DSM 20581</strain>
    </source>
</reference>
<evidence type="ECO:0000313" key="1">
    <source>
        <dbReference type="EMBL" id="SFQ32938.1"/>
    </source>
</evidence>
<dbReference type="AlphaFoldDB" id="A0A1I5XLX2"/>
<dbReference type="Proteomes" id="UP000199136">
    <property type="component" value="Unassembled WGS sequence"/>
</dbReference>
<name>A0A1I5XLX2_9LACT</name>
<dbReference type="RefSeq" id="WP_092480522.1">
    <property type="nucleotide sequence ID" value="NZ_FOXW01000005.1"/>
</dbReference>
<protein>
    <submittedName>
        <fullName evidence="1">Uncharacterized protein</fullName>
    </submittedName>
</protein>
<accession>A0A1I5XLX2</accession>
<dbReference type="EMBL" id="FOXW01000005">
    <property type="protein sequence ID" value="SFQ32938.1"/>
    <property type="molecule type" value="Genomic_DNA"/>
</dbReference>
<dbReference type="STRING" id="82801.SAMN04488506_1481"/>